<sequence>MYTINLTDEKPDEKKVPGGDILYRKTLKVHKKYQPLFGERIDVITPKEYAEICDIHELPSISKTNLDGCTNEVLPYIIQKIKMWGCGALTASSISRLLKESKMPSYTAKSKKKHSFGKALSSTLDKELDNAAIASSNTSEWNRNPLNRFDCIVRILSSAECTVSQDILRIMAKFPMTLPLIMPDIEQENEFKVMLPLLTGPVIKQEVKYSVIAENHLFLNPFKLLVALRLGTNYLSGKSTILNQLMATEHMFSSSSEPGASRGQPYTLSGSVEFVWLT</sequence>
<accession>A0A9N8WHY5</accession>
<evidence type="ECO:0000313" key="3">
    <source>
        <dbReference type="Proteomes" id="UP000789342"/>
    </source>
</evidence>
<dbReference type="InterPro" id="IPR057365">
    <property type="entry name" value="URGCP"/>
</dbReference>
<protein>
    <submittedName>
        <fullName evidence="2">10118_t:CDS:1</fullName>
    </submittedName>
</protein>
<dbReference type="OrthoDB" id="2430058at2759"/>
<keyword evidence="3" id="KW-1185">Reference proteome</keyword>
<reference evidence="2" key="1">
    <citation type="submission" date="2021-06" db="EMBL/GenBank/DDBJ databases">
        <authorList>
            <person name="Kallberg Y."/>
            <person name="Tangrot J."/>
            <person name="Rosling A."/>
        </authorList>
    </citation>
    <scope>NUCLEOTIDE SEQUENCE</scope>
    <source>
        <strain evidence="2">CL551</strain>
    </source>
</reference>
<organism evidence="2 3">
    <name type="scientific">Acaulospora morrowiae</name>
    <dbReference type="NCBI Taxonomy" id="94023"/>
    <lineage>
        <taxon>Eukaryota</taxon>
        <taxon>Fungi</taxon>
        <taxon>Fungi incertae sedis</taxon>
        <taxon>Mucoromycota</taxon>
        <taxon>Glomeromycotina</taxon>
        <taxon>Glomeromycetes</taxon>
        <taxon>Diversisporales</taxon>
        <taxon>Acaulosporaceae</taxon>
        <taxon>Acaulospora</taxon>
    </lineage>
</organism>
<proteinExistence type="predicted"/>
<comment type="caution">
    <text evidence="2">The sequence shown here is derived from an EMBL/GenBank/DDBJ whole genome shotgun (WGS) entry which is preliminary data.</text>
</comment>
<name>A0A9N8WHY5_9GLOM</name>
<dbReference type="Proteomes" id="UP000789342">
    <property type="component" value="Unassembled WGS sequence"/>
</dbReference>
<dbReference type="EMBL" id="CAJVPV010001016">
    <property type="protein sequence ID" value="CAG8483279.1"/>
    <property type="molecule type" value="Genomic_DNA"/>
</dbReference>
<dbReference type="Pfam" id="PF25496">
    <property type="entry name" value="URGCP"/>
    <property type="match status" value="1"/>
</dbReference>
<dbReference type="AlphaFoldDB" id="A0A9N8WHY5"/>
<evidence type="ECO:0000259" key="1">
    <source>
        <dbReference type="Pfam" id="PF25496"/>
    </source>
</evidence>
<gene>
    <name evidence="2" type="ORF">AMORRO_LOCUS2413</name>
</gene>
<feature type="domain" description="Up-regulator of cell proliferation-like" evidence="1">
    <location>
        <begin position="147"/>
        <end position="277"/>
    </location>
</feature>
<evidence type="ECO:0000313" key="2">
    <source>
        <dbReference type="EMBL" id="CAG8483279.1"/>
    </source>
</evidence>